<sequence>MQLREALKFEGQTGTPVYRGLDNALNSWCKLDSHDLKPIRVRAAFALEAGNEDSAIEYYKQALKINADDILSLISLGKAYWKKGNEHFEEAKEWIEKASGQGSDDADDNSLTWRWR</sequence>
<gene>
    <name evidence="2" type="primary">Hypp1021</name>
    <name evidence="2" type="ORF">BLAG_LOCUS12805</name>
</gene>
<keyword evidence="3" id="KW-1185">Reference proteome</keyword>
<proteinExistence type="predicted"/>
<evidence type="ECO:0000256" key="1">
    <source>
        <dbReference type="SAM" id="MobiDB-lite"/>
    </source>
</evidence>
<accession>A0A8J9ZDX0</accession>
<dbReference type="EMBL" id="OV696687">
    <property type="protein sequence ID" value="CAH1252823.1"/>
    <property type="molecule type" value="Genomic_DNA"/>
</dbReference>
<protein>
    <submittedName>
        <fullName evidence="2">Hypp1021 protein</fullName>
    </submittedName>
</protein>
<dbReference type="Proteomes" id="UP000838412">
    <property type="component" value="Chromosome 2"/>
</dbReference>
<dbReference type="AlphaFoldDB" id="A0A8J9ZDX0"/>
<name>A0A8J9ZDX0_BRALA</name>
<evidence type="ECO:0000313" key="2">
    <source>
        <dbReference type="EMBL" id="CAH1252823.1"/>
    </source>
</evidence>
<dbReference type="Gene3D" id="1.25.40.10">
    <property type="entry name" value="Tetratricopeptide repeat domain"/>
    <property type="match status" value="1"/>
</dbReference>
<evidence type="ECO:0000313" key="3">
    <source>
        <dbReference type="Proteomes" id="UP000838412"/>
    </source>
</evidence>
<feature type="region of interest" description="Disordered" evidence="1">
    <location>
        <begin position="96"/>
        <end position="116"/>
    </location>
</feature>
<reference evidence="2" key="1">
    <citation type="submission" date="2022-01" db="EMBL/GenBank/DDBJ databases">
        <authorList>
            <person name="Braso-Vives M."/>
        </authorList>
    </citation>
    <scope>NUCLEOTIDE SEQUENCE</scope>
</reference>
<dbReference type="Pfam" id="PF13414">
    <property type="entry name" value="TPR_11"/>
    <property type="match status" value="1"/>
</dbReference>
<dbReference type="InterPro" id="IPR011990">
    <property type="entry name" value="TPR-like_helical_dom_sf"/>
</dbReference>
<organism evidence="2 3">
    <name type="scientific">Branchiostoma lanceolatum</name>
    <name type="common">Common lancelet</name>
    <name type="synonym">Amphioxus lanceolatum</name>
    <dbReference type="NCBI Taxonomy" id="7740"/>
    <lineage>
        <taxon>Eukaryota</taxon>
        <taxon>Metazoa</taxon>
        <taxon>Chordata</taxon>
        <taxon>Cephalochordata</taxon>
        <taxon>Leptocardii</taxon>
        <taxon>Amphioxiformes</taxon>
        <taxon>Branchiostomatidae</taxon>
        <taxon>Branchiostoma</taxon>
    </lineage>
</organism>
<dbReference type="SUPFAM" id="SSF48452">
    <property type="entry name" value="TPR-like"/>
    <property type="match status" value="1"/>
</dbReference>
<dbReference type="OrthoDB" id="10190389at2759"/>